<sequence>MPRELIAPLRFGVVEPNLYRGSYPRPHNIRFLERLNLKTILSVTPEGFAPGDPIYEFAQKNGIELVHIECAGAQSKSKKKRGVPLSYSVAIRAVEYMINADYAPMYVHCLNGSQVTCLIVACLRKLSFWSMAAIVDEFLRHSEHEAADQSFVQDFRAEIAVPKNAAPWMWKGLSRMGVVKNHPTLKIHEDDVKHSLAEST</sequence>
<dbReference type="Proteomes" id="UP000761534">
    <property type="component" value="Unassembled WGS sequence"/>
</dbReference>
<evidence type="ECO:0008006" key="3">
    <source>
        <dbReference type="Google" id="ProtNLM"/>
    </source>
</evidence>
<dbReference type="Pfam" id="PF03162">
    <property type="entry name" value="Y_phosphatase2"/>
    <property type="match status" value="1"/>
</dbReference>
<protein>
    <recommendedName>
        <fullName evidence="3">Tyrosine-protein phosphatase domain-containing protein</fullName>
    </recommendedName>
</protein>
<dbReference type="EMBL" id="SWFS01000097">
    <property type="protein sequence ID" value="KAA8916534.1"/>
    <property type="molecule type" value="Genomic_DNA"/>
</dbReference>
<dbReference type="PANTHER" id="PTHR31126">
    <property type="entry name" value="TYROSINE-PROTEIN PHOSPHATASE"/>
    <property type="match status" value="1"/>
</dbReference>
<keyword evidence="2" id="KW-1185">Reference proteome</keyword>
<evidence type="ECO:0000313" key="1">
    <source>
        <dbReference type="EMBL" id="KAA8916534.1"/>
    </source>
</evidence>
<reference evidence="1" key="1">
    <citation type="journal article" date="2019" name="G3 (Bethesda)">
        <title>Genome Assemblies of Two Rare Opportunistic Yeast Pathogens: Diutina rugosa (syn. Candida rugosa) and Trichomonascus ciferrii (syn. Candida ciferrii).</title>
        <authorList>
            <person name="Mixao V."/>
            <person name="Saus E."/>
            <person name="Hansen A.P."/>
            <person name="Lass-Florl C."/>
            <person name="Gabaldon T."/>
        </authorList>
    </citation>
    <scope>NUCLEOTIDE SEQUENCE</scope>
    <source>
        <strain evidence="1">CBS 4856</strain>
    </source>
</reference>
<dbReference type="OrthoDB" id="6375174at2759"/>
<evidence type="ECO:0000313" key="2">
    <source>
        <dbReference type="Proteomes" id="UP000761534"/>
    </source>
</evidence>
<dbReference type="InterPro" id="IPR004861">
    <property type="entry name" value="Siw14-like"/>
</dbReference>
<dbReference type="VEuPathDB" id="FungiDB:TRICI_001397"/>
<proteinExistence type="predicted"/>
<gene>
    <name evidence="1" type="ORF">TRICI_001397</name>
</gene>
<dbReference type="PANTHER" id="PTHR31126:SF14">
    <property type="entry name" value="TYROSINE-PROTEIN PHOSPHATASE OCA6-RELATED"/>
    <property type="match status" value="1"/>
</dbReference>
<dbReference type="AlphaFoldDB" id="A0A642VCN9"/>
<dbReference type="FunFam" id="3.90.190.10:FF:000084">
    <property type="entry name" value="Tyrosine phospatase-like protein"/>
    <property type="match status" value="1"/>
</dbReference>
<dbReference type="SUPFAM" id="SSF52799">
    <property type="entry name" value="(Phosphotyrosine protein) phosphatases II"/>
    <property type="match status" value="1"/>
</dbReference>
<organism evidence="1 2">
    <name type="scientific">Trichomonascus ciferrii</name>
    <dbReference type="NCBI Taxonomy" id="44093"/>
    <lineage>
        <taxon>Eukaryota</taxon>
        <taxon>Fungi</taxon>
        <taxon>Dikarya</taxon>
        <taxon>Ascomycota</taxon>
        <taxon>Saccharomycotina</taxon>
        <taxon>Dipodascomycetes</taxon>
        <taxon>Dipodascales</taxon>
        <taxon>Trichomonascaceae</taxon>
        <taxon>Trichomonascus</taxon>
        <taxon>Trichomonascus ciferrii complex</taxon>
    </lineage>
</organism>
<name>A0A642VCN9_9ASCO</name>
<dbReference type="Gene3D" id="3.90.190.10">
    <property type="entry name" value="Protein tyrosine phosphatase superfamily"/>
    <property type="match status" value="1"/>
</dbReference>
<accession>A0A642VCN9</accession>
<dbReference type="GO" id="GO:0016791">
    <property type="term" value="F:phosphatase activity"/>
    <property type="evidence" value="ECO:0007669"/>
    <property type="project" value="TreeGrafter"/>
</dbReference>
<comment type="caution">
    <text evidence="1">The sequence shown here is derived from an EMBL/GenBank/DDBJ whole genome shotgun (WGS) entry which is preliminary data.</text>
</comment>
<dbReference type="InterPro" id="IPR029021">
    <property type="entry name" value="Prot-tyrosine_phosphatase-like"/>
</dbReference>